<reference evidence="2 3" key="1">
    <citation type="submission" date="2018-09" db="EMBL/GenBank/DDBJ databases">
        <title>Genomic Encyclopedia of Archaeal and Bacterial Type Strains, Phase II (KMG-II): from individual species to whole genera.</title>
        <authorList>
            <person name="Goeker M."/>
        </authorList>
    </citation>
    <scope>NUCLEOTIDE SEQUENCE [LARGE SCALE GENOMIC DNA]</scope>
    <source>
        <strain evidence="2 3">DSM 13151</strain>
    </source>
</reference>
<dbReference type="EMBL" id="RAPO01000007">
    <property type="protein sequence ID" value="RKD88025.1"/>
    <property type="molecule type" value="Genomic_DNA"/>
</dbReference>
<dbReference type="Proteomes" id="UP000283805">
    <property type="component" value="Unassembled WGS sequence"/>
</dbReference>
<sequence>MVDGWKRIDVTDLETNLEKPGERWELSPQLGIDDFNLNVATLECGERLSQNHFHYHENQKELFYVVDGSCRVVTWEDRFTMSSDELVVFQEGKDGAHVVHNPFEEPCKLVAIGWPPDGRYPVHQLRSLEDVRDSLPEPTDSP</sequence>
<evidence type="ECO:0000313" key="3">
    <source>
        <dbReference type="Proteomes" id="UP000283805"/>
    </source>
</evidence>
<name>A0A3R7DWJ4_9EURY</name>
<dbReference type="AlphaFoldDB" id="A0A3R7DWJ4"/>
<evidence type="ECO:0000313" key="2">
    <source>
        <dbReference type="EMBL" id="RKD88025.1"/>
    </source>
</evidence>
<gene>
    <name evidence="2" type="ORF">ATJ93_4516</name>
</gene>
<dbReference type="SUPFAM" id="SSF51182">
    <property type="entry name" value="RmlC-like cupins"/>
    <property type="match status" value="1"/>
</dbReference>
<dbReference type="Pfam" id="PF07883">
    <property type="entry name" value="Cupin_2"/>
    <property type="match status" value="1"/>
</dbReference>
<protein>
    <submittedName>
        <fullName evidence="2">Putative cupin superfamily protein</fullName>
    </submittedName>
</protein>
<comment type="caution">
    <text evidence="2">The sequence shown here is derived from an EMBL/GenBank/DDBJ whole genome shotgun (WGS) entry which is preliminary data.</text>
</comment>
<dbReference type="InterPro" id="IPR013096">
    <property type="entry name" value="Cupin_2"/>
</dbReference>
<organism evidence="2 3">
    <name type="scientific">Halopiger aswanensis</name>
    <dbReference type="NCBI Taxonomy" id="148449"/>
    <lineage>
        <taxon>Archaea</taxon>
        <taxon>Methanobacteriati</taxon>
        <taxon>Methanobacteriota</taxon>
        <taxon>Stenosarchaea group</taxon>
        <taxon>Halobacteria</taxon>
        <taxon>Halobacteriales</taxon>
        <taxon>Natrialbaceae</taxon>
        <taxon>Halopiger</taxon>
    </lineage>
</organism>
<evidence type="ECO:0000259" key="1">
    <source>
        <dbReference type="Pfam" id="PF07883"/>
    </source>
</evidence>
<dbReference type="InterPro" id="IPR014710">
    <property type="entry name" value="RmlC-like_jellyroll"/>
</dbReference>
<dbReference type="OrthoDB" id="192542at2157"/>
<dbReference type="Gene3D" id="2.60.120.10">
    <property type="entry name" value="Jelly Rolls"/>
    <property type="match status" value="1"/>
</dbReference>
<dbReference type="RefSeq" id="WP_120246804.1">
    <property type="nucleotide sequence ID" value="NZ_RAPO01000007.1"/>
</dbReference>
<keyword evidence="3" id="KW-1185">Reference proteome</keyword>
<dbReference type="InterPro" id="IPR011051">
    <property type="entry name" value="RmlC_Cupin_sf"/>
</dbReference>
<proteinExistence type="predicted"/>
<feature type="domain" description="Cupin type-2" evidence="1">
    <location>
        <begin position="50"/>
        <end position="112"/>
    </location>
</feature>
<accession>A0A3R7DWJ4</accession>